<keyword evidence="5 6" id="KW-0732">Signal</keyword>
<dbReference type="InterPro" id="IPR010264">
    <property type="entry name" value="Self-incomp_S1"/>
</dbReference>
<reference evidence="7 8" key="1">
    <citation type="journal article" date="2013" name="Proc. Natl. Acad. Sci. U.S.A.">
        <title>Fine-scale variation in meiotic recombination in Mimulus inferred from population shotgun sequencing.</title>
        <authorList>
            <person name="Hellsten U."/>
            <person name="Wright K.M."/>
            <person name="Jenkins J."/>
            <person name="Shu S."/>
            <person name="Yuan Y."/>
            <person name="Wessler S.R."/>
            <person name="Schmutz J."/>
            <person name="Willis J.H."/>
            <person name="Rokhsar D.S."/>
        </authorList>
    </citation>
    <scope>NUCLEOTIDE SEQUENCE [LARGE SCALE GENOMIC DNA]</scope>
    <source>
        <strain evidence="8">cv. DUN x IM62</strain>
    </source>
</reference>
<dbReference type="AlphaFoldDB" id="A0A022QSV7"/>
<protein>
    <recommendedName>
        <fullName evidence="6">S-protein homolog</fullName>
    </recommendedName>
</protein>
<evidence type="ECO:0000256" key="5">
    <source>
        <dbReference type="ARBA" id="ARBA00022729"/>
    </source>
</evidence>
<dbReference type="eggNOG" id="ENOG502ST9X">
    <property type="taxonomic scope" value="Eukaryota"/>
</dbReference>
<evidence type="ECO:0000313" key="8">
    <source>
        <dbReference type="Proteomes" id="UP000030748"/>
    </source>
</evidence>
<feature type="signal peptide" evidence="6">
    <location>
        <begin position="1"/>
        <end position="18"/>
    </location>
</feature>
<feature type="non-terminal residue" evidence="7">
    <location>
        <position position="1"/>
    </location>
</feature>
<name>A0A022QSV7_ERYGU</name>
<evidence type="ECO:0000256" key="3">
    <source>
        <dbReference type="ARBA" id="ARBA00022471"/>
    </source>
</evidence>
<evidence type="ECO:0000256" key="1">
    <source>
        <dbReference type="ARBA" id="ARBA00004613"/>
    </source>
</evidence>
<dbReference type="Proteomes" id="UP000030748">
    <property type="component" value="Unassembled WGS sequence"/>
</dbReference>
<dbReference type="Pfam" id="PF05938">
    <property type="entry name" value="Self-incomp_S1"/>
    <property type="match status" value="1"/>
</dbReference>
<keyword evidence="4 6" id="KW-0964">Secreted</keyword>
<evidence type="ECO:0000256" key="2">
    <source>
        <dbReference type="ARBA" id="ARBA00005581"/>
    </source>
</evidence>
<dbReference type="PANTHER" id="PTHR31232">
    <property type="match status" value="1"/>
</dbReference>
<dbReference type="PANTHER" id="PTHR31232:SF172">
    <property type="entry name" value="S-PROTEIN HOMOLOG"/>
    <property type="match status" value="1"/>
</dbReference>
<evidence type="ECO:0000256" key="6">
    <source>
        <dbReference type="RuleBase" id="RU367044"/>
    </source>
</evidence>
<dbReference type="EMBL" id="KI631018">
    <property type="protein sequence ID" value="EYU30976.1"/>
    <property type="molecule type" value="Genomic_DNA"/>
</dbReference>
<dbReference type="GO" id="GO:0060320">
    <property type="term" value="P:rejection of self pollen"/>
    <property type="evidence" value="ECO:0007669"/>
    <property type="project" value="UniProtKB-KW"/>
</dbReference>
<dbReference type="GO" id="GO:0005576">
    <property type="term" value="C:extracellular region"/>
    <property type="evidence" value="ECO:0007669"/>
    <property type="project" value="UniProtKB-SubCell"/>
</dbReference>
<gene>
    <name evidence="7" type="ORF">MIMGU_mgv1a021750mg</name>
</gene>
<feature type="chain" id="PRO_5025099409" description="S-protein homolog" evidence="6">
    <location>
        <begin position="19"/>
        <end position="141"/>
    </location>
</feature>
<evidence type="ECO:0000313" key="7">
    <source>
        <dbReference type="EMBL" id="EYU30976.1"/>
    </source>
</evidence>
<comment type="similarity">
    <text evidence="2 6">Belongs to the plant self-incompatibility (S1) protein family.</text>
</comment>
<proteinExistence type="inferred from homology"/>
<keyword evidence="3 6" id="KW-0713">Self-incompatibility</keyword>
<accession>A0A022QSV7</accession>
<organism evidence="7 8">
    <name type="scientific">Erythranthe guttata</name>
    <name type="common">Yellow monkey flower</name>
    <name type="synonym">Mimulus guttatus</name>
    <dbReference type="NCBI Taxonomy" id="4155"/>
    <lineage>
        <taxon>Eukaryota</taxon>
        <taxon>Viridiplantae</taxon>
        <taxon>Streptophyta</taxon>
        <taxon>Embryophyta</taxon>
        <taxon>Tracheophyta</taxon>
        <taxon>Spermatophyta</taxon>
        <taxon>Magnoliopsida</taxon>
        <taxon>eudicotyledons</taxon>
        <taxon>Gunneridae</taxon>
        <taxon>Pentapetalae</taxon>
        <taxon>asterids</taxon>
        <taxon>lamiids</taxon>
        <taxon>Lamiales</taxon>
        <taxon>Phrymaceae</taxon>
        <taxon>Erythranthe</taxon>
    </lineage>
</organism>
<keyword evidence="8" id="KW-1185">Reference proteome</keyword>
<sequence>LVFSALVPLIAIVRIIDADPLTKRFEVNVYNNLPKDNSKLVTHCQSGNDDFGNRTLYVNQYQQWAFHQDLFKRTLYFCHLWWNGKQQTFDVFSKHLSGDCQTGIGGNICSWIARADGIYFSPNEVTHVGPVGVPQKRYDWQ</sequence>
<evidence type="ECO:0000256" key="4">
    <source>
        <dbReference type="ARBA" id="ARBA00022525"/>
    </source>
</evidence>
<comment type="subcellular location">
    <subcellularLocation>
        <location evidence="1 6">Secreted</location>
    </subcellularLocation>
</comment>